<evidence type="ECO:0000256" key="5">
    <source>
        <dbReference type="ARBA" id="ARBA00022989"/>
    </source>
</evidence>
<gene>
    <name evidence="9" type="ORF">SHTP_2199</name>
</gene>
<organism evidence="9 10">
    <name type="scientific">Mycobacterium ulcerans subsp. shinshuense</name>
    <dbReference type="NCBI Taxonomy" id="1124626"/>
    <lineage>
        <taxon>Bacteria</taxon>
        <taxon>Bacillati</taxon>
        <taxon>Actinomycetota</taxon>
        <taxon>Actinomycetes</taxon>
        <taxon>Mycobacteriales</taxon>
        <taxon>Mycobacteriaceae</taxon>
        <taxon>Mycobacterium</taxon>
        <taxon>Mycobacterium ulcerans group</taxon>
    </lineage>
</organism>
<dbReference type="InterPro" id="IPR044049">
    <property type="entry name" value="EccD_transm"/>
</dbReference>
<dbReference type="SMR" id="A0A1B4Y2R5"/>
<feature type="transmembrane region" description="Helical" evidence="7">
    <location>
        <begin position="137"/>
        <end position="161"/>
    </location>
</feature>
<keyword evidence="3" id="KW-1003">Cell membrane</keyword>
<evidence type="ECO:0000256" key="1">
    <source>
        <dbReference type="ARBA" id="ARBA00004651"/>
    </source>
</evidence>
<keyword evidence="5 7" id="KW-1133">Transmembrane helix</keyword>
<dbReference type="Pfam" id="PF08817">
    <property type="entry name" value="YukD"/>
    <property type="match status" value="1"/>
</dbReference>
<dbReference type="GeneID" id="93436813"/>
<evidence type="ECO:0000256" key="3">
    <source>
        <dbReference type="ARBA" id="ARBA00022475"/>
    </source>
</evidence>
<evidence type="ECO:0000313" key="10">
    <source>
        <dbReference type="Proteomes" id="UP000218067"/>
    </source>
</evidence>
<evidence type="ECO:0000256" key="7">
    <source>
        <dbReference type="SAM" id="Phobius"/>
    </source>
</evidence>
<feature type="transmembrane region" description="Helical" evidence="7">
    <location>
        <begin position="480"/>
        <end position="500"/>
    </location>
</feature>
<feature type="domain" description="EccD-like transmembrane" evidence="8">
    <location>
        <begin position="144"/>
        <end position="501"/>
    </location>
</feature>
<feature type="transmembrane region" description="Helical" evidence="7">
    <location>
        <begin position="275"/>
        <end position="295"/>
    </location>
</feature>
<reference evidence="9 10" key="1">
    <citation type="submission" date="2016-08" db="EMBL/GenBank/DDBJ databases">
        <title>Complete genome sequence of Mycobacterium shinshuense, a subspecies of M. ulcerans.</title>
        <authorList>
            <person name="Yoshida M."/>
            <person name="Ogura Y."/>
            <person name="Hayashi T."/>
            <person name="Hoshino Y."/>
        </authorList>
    </citation>
    <scope>NUCLEOTIDE SEQUENCE [LARGE SCALE GENOMIC DNA]</scope>
    <source>
        <strain evidence="10">ATCC 33728</strain>
    </source>
</reference>
<feature type="transmembrane region" description="Helical" evidence="7">
    <location>
        <begin position="439"/>
        <end position="459"/>
    </location>
</feature>
<evidence type="ECO:0000259" key="8">
    <source>
        <dbReference type="Pfam" id="PF19053"/>
    </source>
</evidence>
<comment type="similarity">
    <text evidence="2">Belongs to the EccD/Snm4 family.</text>
</comment>
<feature type="transmembrane region" description="Helical" evidence="7">
    <location>
        <begin position="359"/>
        <end position="378"/>
    </location>
</feature>
<evidence type="ECO:0000313" key="9">
    <source>
        <dbReference type="EMBL" id="BAV41357.1"/>
    </source>
</evidence>
<dbReference type="AlphaFoldDB" id="A0A1B4Y2R5"/>
<name>A0A1B4Y2R5_MYCUL</name>
<dbReference type="NCBIfam" id="TIGR03920">
    <property type="entry name" value="T7SS_EccD"/>
    <property type="match status" value="1"/>
</dbReference>
<keyword evidence="4 7" id="KW-0812">Transmembrane</keyword>
<dbReference type="Pfam" id="PF19053">
    <property type="entry name" value="EccD"/>
    <property type="match status" value="1"/>
</dbReference>
<feature type="transmembrane region" description="Helical" evidence="7">
    <location>
        <begin position="414"/>
        <end position="433"/>
    </location>
</feature>
<keyword evidence="6 7" id="KW-0472">Membrane</keyword>
<sequence length="503" mass="53516">MTAVADAPQAELEGVSSPRAVVVGIMAGEGVQIGVLLDANAPVSVMTDPLLKVVNSRLRELGESTLEAAGRGRWALCLIDGSPLRATQSLTEQDVYDGDRLWIRFIPDTEHRSQVIEHISTAVASNLSKRFASIDPVVAVQVGAGMVGTGVILASGVLGWWRWHHNTWLTTIFASVIAVLVLMVAMMLLMRATTDADRRVADIMLVSGLAPLTVAAASAPPGSVGSPQAVLGFGVLSIAAALALRFTGRRLAIYTAIVTICGLTTLASLSRMVAATSAVTLFATMLLICVVMYHASPALSRRLSGIRLPVFPSATSRWVFEARPDLPTTVAVAAGGPPVLEGPASVRDVVLQAERARSFLSGLLVGLGVLMVVSLTSLCNPHTSERWLPLMLAGFTSGFLMLRGRSYVDRWQSITLAVTAVIVVAAVSVRYALVLSSPLSVSIVASLLVLLPAAGMTAAAVVPNTIYSPLFRKFVEWTEYLCLMPIFPLAFWLMNVYAAIRYR</sequence>
<dbReference type="GO" id="GO:0005886">
    <property type="term" value="C:plasma membrane"/>
    <property type="evidence" value="ECO:0007669"/>
    <property type="project" value="UniProtKB-SubCell"/>
</dbReference>
<protein>
    <submittedName>
        <fullName evidence="9">Membrane protein</fullName>
    </submittedName>
</protein>
<dbReference type="GeneID" id="34343492"/>
<feature type="transmembrane region" description="Helical" evidence="7">
    <location>
        <begin position="167"/>
        <end position="188"/>
    </location>
</feature>
<dbReference type="InterPro" id="IPR024962">
    <property type="entry name" value="YukD-like"/>
</dbReference>
<proteinExistence type="inferred from homology"/>
<dbReference type="InterPro" id="IPR006707">
    <property type="entry name" value="T7SS_EccD"/>
</dbReference>
<dbReference type="Proteomes" id="UP000218067">
    <property type="component" value="Chromosome"/>
</dbReference>
<dbReference type="RefSeq" id="WP_012394391.1">
    <property type="nucleotide sequence ID" value="NZ_AP017624.1"/>
</dbReference>
<feature type="transmembrane region" description="Helical" evidence="7">
    <location>
        <begin position="200"/>
        <end position="219"/>
    </location>
</feature>
<evidence type="ECO:0000256" key="4">
    <source>
        <dbReference type="ARBA" id="ARBA00022692"/>
    </source>
</evidence>
<feature type="transmembrane region" description="Helical" evidence="7">
    <location>
        <begin position="225"/>
        <end position="244"/>
    </location>
</feature>
<dbReference type="PIRSF" id="PIRSF017804">
    <property type="entry name" value="Secretion_EccD1"/>
    <property type="match status" value="1"/>
</dbReference>
<comment type="subcellular location">
    <subcellularLocation>
        <location evidence="1">Cell membrane</location>
        <topology evidence="1">Multi-pass membrane protein</topology>
    </subcellularLocation>
</comment>
<dbReference type="Gene3D" id="3.10.20.90">
    <property type="entry name" value="Phosphatidylinositol 3-kinase Catalytic Subunit, Chain A, domain 1"/>
    <property type="match status" value="1"/>
</dbReference>
<feature type="transmembrane region" description="Helical" evidence="7">
    <location>
        <begin position="251"/>
        <end position="269"/>
    </location>
</feature>
<accession>A0A1B4Y2R5</accession>
<evidence type="ECO:0000256" key="6">
    <source>
        <dbReference type="ARBA" id="ARBA00023136"/>
    </source>
</evidence>
<dbReference type="EMBL" id="AP017624">
    <property type="protein sequence ID" value="BAV41357.1"/>
    <property type="molecule type" value="Genomic_DNA"/>
</dbReference>
<evidence type="ECO:0000256" key="2">
    <source>
        <dbReference type="ARBA" id="ARBA00006162"/>
    </source>
</evidence>